<evidence type="ECO:0000256" key="1">
    <source>
        <dbReference type="ARBA" id="ARBA00004167"/>
    </source>
</evidence>
<dbReference type="OrthoDB" id="3256376at2759"/>
<dbReference type="Pfam" id="PF13927">
    <property type="entry name" value="Ig_3"/>
    <property type="match status" value="1"/>
</dbReference>
<evidence type="ECO:0000256" key="7">
    <source>
        <dbReference type="ARBA" id="ARBA00023136"/>
    </source>
</evidence>
<dbReference type="GO" id="GO:0030182">
    <property type="term" value="P:neuron differentiation"/>
    <property type="evidence" value="ECO:0007669"/>
    <property type="project" value="UniProtKB-ARBA"/>
</dbReference>
<reference evidence="16" key="1">
    <citation type="submission" date="2021-06" db="EMBL/GenBank/DDBJ databases">
        <authorList>
            <person name="Hodson N. C."/>
            <person name="Mongue J. A."/>
            <person name="Jaron S. K."/>
        </authorList>
    </citation>
    <scope>NUCLEOTIDE SEQUENCE</scope>
</reference>
<feature type="binding site" evidence="10">
    <location>
        <position position="755"/>
    </location>
    <ligand>
        <name>ATP</name>
        <dbReference type="ChEBI" id="CHEBI:30616"/>
    </ligand>
</feature>
<keyword evidence="12" id="KW-0812">Transmembrane</keyword>
<feature type="domain" description="Protein kinase" evidence="14">
    <location>
        <begin position="728"/>
        <end position="1002"/>
    </location>
</feature>
<dbReference type="GO" id="GO:0005524">
    <property type="term" value="F:ATP binding"/>
    <property type="evidence" value="ECO:0007669"/>
    <property type="project" value="UniProtKB-UniRule"/>
</dbReference>
<dbReference type="PROSITE" id="PS00109">
    <property type="entry name" value="PROTEIN_KINASE_TYR"/>
    <property type="match status" value="1"/>
</dbReference>
<dbReference type="GO" id="GO:0051130">
    <property type="term" value="P:positive regulation of cellular component organization"/>
    <property type="evidence" value="ECO:0007669"/>
    <property type="project" value="UniProtKB-ARBA"/>
</dbReference>
<evidence type="ECO:0000256" key="2">
    <source>
        <dbReference type="ARBA" id="ARBA00004308"/>
    </source>
</evidence>
<dbReference type="GO" id="GO:0043235">
    <property type="term" value="C:receptor complex"/>
    <property type="evidence" value="ECO:0007669"/>
    <property type="project" value="TreeGrafter"/>
</dbReference>
<evidence type="ECO:0000256" key="12">
    <source>
        <dbReference type="SAM" id="Phobius"/>
    </source>
</evidence>
<dbReference type="InterPro" id="IPR000719">
    <property type="entry name" value="Prot_kinase_dom"/>
</dbReference>
<evidence type="ECO:0000313" key="17">
    <source>
        <dbReference type="Proteomes" id="UP000708208"/>
    </source>
</evidence>
<dbReference type="GO" id="GO:0007169">
    <property type="term" value="P:cell surface receptor protein tyrosine kinase signaling pathway"/>
    <property type="evidence" value="ECO:0007669"/>
    <property type="project" value="TreeGrafter"/>
</dbReference>
<evidence type="ECO:0000259" key="15">
    <source>
        <dbReference type="PROSITE" id="PS50835"/>
    </source>
</evidence>
<dbReference type="Pfam" id="PF07714">
    <property type="entry name" value="PK_Tyr_Ser-Thr"/>
    <property type="match status" value="1"/>
</dbReference>
<keyword evidence="5" id="KW-0418">Kinase</keyword>
<feature type="region of interest" description="Disordered" evidence="11">
    <location>
        <begin position="1017"/>
        <end position="1038"/>
    </location>
</feature>
<feature type="domain" description="Ig-like" evidence="15">
    <location>
        <begin position="558"/>
        <end position="642"/>
    </location>
</feature>
<dbReference type="InterPro" id="IPR001245">
    <property type="entry name" value="Ser-Thr/Tyr_kinase_cat_dom"/>
</dbReference>
<keyword evidence="6 10" id="KW-0067">ATP-binding</keyword>
<keyword evidence="7 12" id="KW-0472">Membrane</keyword>
<evidence type="ECO:0000313" key="16">
    <source>
        <dbReference type="EMBL" id="CAG7838414.1"/>
    </source>
</evidence>
<dbReference type="GO" id="GO:0012505">
    <property type="term" value="C:endomembrane system"/>
    <property type="evidence" value="ECO:0007669"/>
    <property type="project" value="UniProtKB-SubCell"/>
</dbReference>
<dbReference type="EMBL" id="CAJVCH010571748">
    <property type="protein sequence ID" value="CAG7838414.1"/>
    <property type="molecule type" value="Genomic_DNA"/>
</dbReference>
<evidence type="ECO:0000256" key="5">
    <source>
        <dbReference type="ARBA" id="ARBA00022777"/>
    </source>
</evidence>
<dbReference type="InterPro" id="IPR008266">
    <property type="entry name" value="Tyr_kinase_AS"/>
</dbReference>
<protein>
    <submittedName>
        <fullName evidence="16">Uncharacterized protein</fullName>
    </submittedName>
</protein>
<feature type="transmembrane region" description="Helical" evidence="12">
    <location>
        <begin position="652"/>
        <end position="675"/>
    </location>
</feature>
<evidence type="ECO:0000256" key="13">
    <source>
        <dbReference type="SAM" id="SignalP"/>
    </source>
</evidence>
<feature type="compositionally biased region" description="Basic and acidic residues" evidence="11">
    <location>
        <begin position="1017"/>
        <end position="1030"/>
    </location>
</feature>
<gene>
    <name evidence="16" type="ORF">AFUS01_LOCUS47390</name>
</gene>
<evidence type="ECO:0000256" key="4">
    <source>
        <dbReference type="ARBA" id="ARBA00022741"/>
    </source>
</evidence>
<evidence type="ECO:0000256" key="10">
    <source>
        <dbReference type="PROSITE-ProRule" id="PRU10141"/>
    </source>
</evidence>
<feature type="chain" id="PRO_5035204426" evidence="13">
    <location>
        <begin position="31"/>
        <end position="1054"/>
    </location>
</feature>
<feature type="signal peptide" evidence="13">
    <location>
        <begin position="1"/>
        <end position="30"/>
    </location>
</feature>
<evidence type="ECO:0000256" key="11">
    <source>
        <dbReference type="SAM" id="MobiDB-lite"/>
    </source>
</evidence>
<dbReference type="PANTHER" id="PTHR24416">
    <property type="entry name" value="TYROSINE-PROTEIN KINASE RECEPTOR"/>
    <property type="match status" value="1"/>
</dbReference>
<dbReference type="GO" id="GO:0004714">
    <property type="term" value="F:transmembrane receptor protein tyrosine kinase activity"/>
    <property type="evidence" value="ECO:0007669"/>
    <property type="project" value="UniProtKB-EC"/>
</dbReference>
<proteinExistence type="predicted"/>
<comment type="subcellular location">
    <subcellularLocation>
        <location evidence="2">Endomembrane system</location>
    </subcellularLocation>
    <subcellularLocation>
        <location evidence="1">Membrane</location>
        <topology evidence="1">Single-pass membrane protein</topology>
    </subcellularLocation>
</comment>
<dbReference type="CDD" id="cd00192">
    <property type="entry name" value="PTKc"/>
    <property type="match status" value="1"/>
</dbReference>
<name>A0A8J2LSS4_9HEXA</name>
<dbReference type="InterPro" id="IPR007110">
    <property type="entry name" value="Ig-like_dom"/>
</dbReference>
<dbReference type="PROSITE" id="PS50011">
    <property type="entry name" value="PROTEIN_KINASE_DOM"/>
    <property type="match status" value="1"/>
</dbReference>
<sequence>MMFLKSKNNFLLKILATLVIITVTSELAKCQTDISRHISRHNKKNPNCKVSTQRTLAPNAFTVISPNVFRIVGEYGKIIFNCTAPYLLDFDFDGTRPSEAIHLFFWKGVKPSVSMNNSISSNVQRYGMEVNILSIQNLFDEFKTFRKSNVEKHRVKQLVHKDLTVPISYSRTGKYVIRHMFSGDIDQKLEFYFFLEEPDSERTFIENSYTLSTYIYEASSGTHTLTIPCRPSHYTENATVVISNNRGSLSNIKFNPTAGFTISGITNEFISGTTFYCEAVFNPISSRGLTTLTKSYEYSGQNLTDSNSVNTYGEESIRNQIFDSRVVQVNNVEITVTRDEFFANLKCSFSIPPAKRGDFRFQAVGLQHPSGFRFGQEFTLPAYSNRSYFVRAAVEDDEAVEYLIEYLPPSGTFYCTNGPTYSYIQFFSGLGSRGYEFATGTNWPGLVHHGAPPDTHGRLDMLSPNPGTTLYSYMNFEFLCRGTPFVMSRPILWFTKNINGTVKLHWVDTQSYEARSILRIKFTVDIAQIFCRVSWYQSDNWRERAITLEFADALRSPPKIITAQEPLQFYLNTKNQKISCEASGTPTPSVWWEDKNRNVLTNKTKGSSIYTFSTVTSRSSGDYFCIAENEYGERTERIFTVSTEAYSTNTGVIVGIVVTIVVVFAVIIGIIYYYWWERTTKIVLSLQEVKDFEEGFDPKQRGDDETSSTPLAQPYNREFEIPKAQYQIDSKSVLGSGAYGIVKKGIVNGVPAAVKTIRTGADKSYLKSLLSELKILIYLGKHPNLIELIGANTVQLKKGIAFVFVEYCDHGSLLSYLQTNREKFLRSQEMPGSEPGYDVEILNNWAIHIAQGMTFLKTNKVIHGDLAARNVLLTKNMVAKITDFGLSRQLYNYSMYMKQNQEPLPWRWMALESLSDLSFSCESDIWSYGVTLWEIYSLGQVPFPGMSWDIDFVNYLRNGNRMGCPKMASNELFSNVISRCWMNEPTKRPTFVELCQILNPQLNLEDPVSSTKTEAVKNLKEESRDVKKPDQNNTYENSTVLMQSKTSNVQYLKS</sequence>
<evidence type="ECO:0000256" key="3">
    <source>
        <dbReference type="ARBA" id="ARBA00022679"/>
    </source>
</evidence>
<dbReference type="GO" id="GO:0005886">
    <property type="term" value="C:plasma membrane"/>
    <property type="evidence" value="ECO:0007669"/>
    <property type="project" value="TreeGrafter"/>
</dbReference>
<dbReference type="AlphaFoldDB" id="A0A8J2LSS4"/>
<dbReference type="Proteomes" id="UP000708208">
    <property type="component" value="Unassembled WGS sequence"/>
</dbReference>
<evidence type="ECO:0000256" key="6">
    <source>
        <dbReference type="ARBA" id="ARBA00022840"/>
    </source>
</evidence>
<evidence type="ECO:0000256" key="9">
    <source>
        <dbReference type="ARBA" id="ARBA00051243"/>
    </source>
</evidence>
<dbReference type="InterPro" id="IPR050122">
    <property type="entry name" value="RTK"/>
</dbReference>
<dbReference type="CDD" id="cd00096">
    <property type="entry name" value="Ig"/>
    <property type="match status" value="1"/>
</dbReference>
<dbReference type="GO" id="GO:0050793">
    <property type="term" value="P:regulation of developmental process"/>
    <property type="evidence" value="ECO:0007669"/>
    <property type="project" value="UniProtKB-ARBA"/>
</dbReference>
<keyword evidence="12" id="KW-1133">Transmembrane helix</keyword>
<keyword evidence="17" id="KW-1185">Reference proteome</keyword>
<dbReference type="PROSITE" id="PS00107">
    <property type="entry name" value="PROTEIN_KINASE_ATP"/>
    <property type="match status" value="1"/>
</dbReference>
<comment type="caution">
    <text evidence="16">The sequence shown here is derived from an EMBL/GenBank/DDBJ whole genome shotgun (WGS) entry which is preliminary data.</text>
</comment>
<dbReference type="PROSITE" id="PS50835">
    <property type="entry name" value="IG_LIKE"/>
    <property type="match status" value="1"/>
</dbReference>
<organism evidence="16 17">
    <name type="scientific">Allacma fusca</name>
    <dbReference type="NCBI Taxonomy" id="39272"/>
    <lineage>
        <taxon>Eukaryota</taxon>
        <taxon>Metazoa</taxon>
        <taxon>Ecdysozoa</taxon>
        <taxon>Arthropoda</taxon>
        <taxon>Hexapoda</taxon>
        <taxon>Collembola</taxon>
        <taxon>Symphypleona</taxon>
        <taxon>Sminthuridae</taxon>
        <taxon>Allacma</taxon>
    </lineage>
</organism>
<accession>A0A8J2LSS4</accession>
<dbReference type="InterPro" id="IPR017441">
    <property type="entry name" value="Protein_kinase_ATP_BS"/>
</dbReference>
<evidence type="ECO:0000256" key="8">
    <source>
        <dbReference type="ARBA" id="ARBA00023137"/>
    </source>
</evidence>
<keyword evidence="3" id="KW-0808">Transferase</keyword>
<comment type="catalytic activity">
    <reaction evidence="9">
        <text>L-tyrosyl-[protein] + ATP = O-phospho-L-tyrosyl-[protein] + ADP + H(+)</text>
        <dbReference type="Rhea" id="RHEA:10596"/>
        <dbReference type="Rhea" id="RHEA-COMP:10136"/>
        <dbReference type="Rhea" id="RHEA-COMP:20101"/>
        <dbReference type="ChEBI" id="CHEBI:15378"/>
        <dbReference type="ChEBI" id="CHEBI:30616"/>
        <dbReference type="ChEBI" id="CHEBI:46858"/>
        <dbReference type="ChEBI" id="CHEBI:61978"/>
        <dbReference type="ChEBI" id="CHEBI:456216"/>
        <dbReference type="EC" id="2.7.10.1"/>
    </reaction>
</comment>
<keyword evidence="8" id="KW-0829">Tyrosine-protein kinase</keyword>
<dbReference type="PANTHER" id="PTHR24416:SF600">
    <property type="entry name" value="PDGF- AND VEGF-RECEPTOR RELATED, ISOFORM J"/>
    <property type="match status" value="1"/>
</dbReference>
<keyword evidence="13" id="KW-0732">Signal</keyword>
<evidence type="ECO:0000259" key="14">
    <source>
        <dbReference type="PROSITE" id="PS50011"/>
    </source>
</evidence>
<keyword evidence="4 10" id="KW-0547">Nucleotide-binding</keyword>
<dbReference type="FunFam" id="1.10.510.10:FF:001512">
    <property type="entry name" value="Receptor tyrosine-protein kinase erbB-2"/>
    <property type="match status" value="1"/>
</dbReference>
<dbReference type="GO" id="GO:0048468">
    <property type="term" value="P:cell development"/>
    <property type="evidence" value="ECO:0007669"/>
    <property type="project" value="UniProtKB-ARBA"/>
</dbReference>